<feature type="transmembrane region" description="Helical" evidence="1">
    <location>
        <begin position="274"/>
        <end position="294"/>
    </location>
</feature>
<protein>
    <submittedName>
        <fullName evidence="2">Membrane protein</fullName>
    </submittedName>
</protein>
<feature type="transmembrane region" description="Helical" evidence="1">
    <location>
        <begin position="220"/>
        <end position="242"/>
    </location>
</feature>
<sequence length="631" mass="71246">MVVSASKDGISMLASFVLLCSSTIGTGVLVLSYGVMQAGLILGNTFILLAAICGVLTESIVALSALKLKATDLSSLIGRTVAYSVIKEKRKTMKKSTARRSINKKQSQKEVGTCSDEYRDSIEYSSYITVSDINYNKINNNETNWNEISDTESSLSDLECVRGVLVRNELLFDEFKQELRSKLLFHSRIMNMLIVVLIGYCIPTYFILFVDYVEDLLKQLIQFLAIHFYDINSIVTWVIPFINYINNKKTLNLLCFILVFYPSSQPDISKLAGLGYLSLISFILFLFSVLYRYFISPFVPSVNTASLPEIINSLNIKQFPPPKAPTPIEFGPHLGLLMAMKVFLFAIYCFDSHMICVQAIVPVKKVNPKKVIILLVSSTLTMMTICVSLSTVLNLSFGTVLLPNPTLNYSPYDTVIAAARLVLAITMLVVIPLHVIPFVDSIRNLFFLDKYIDKMIDDIEEAMIFMNEKPNNNSREESQHSVSSYFTFMDKKSNSRVGNSSIVKNSKSDSKSSYISGTDISTLSYSNKNSSFVTKFLFSTHFRVLSSFLFLMFCILLALIAKDAAQYVELLAGYFDTCIIILYPLYIYRIVWSQKVPSFINIFIHGYLIFYELCCITASTYAVYEHFFKTH</sequence>
<dbReference type="Proteomes" id="UP001311799">
    <property type="component" value="Unassembled WGS sequence"/>
</dbReference>
<dbReference type="GO" id="GO:0015179">
    <property type="term" value="F:L-amino acid transmembrane transporter activity"/>
    <property type="evidence" value="ECO:0007669"/>
    <property type="project" value="TreeGrafter"/>
</dbReference>
<evidence type="ECO:0000313" key="3">
    <source>
        <dbReference type="Proteomes" id="UP001311799"/>
    </source>
</evidence>
<feature type="transmembrane region" description="Helical" evidence="1">
    <location>
        <begin position="415"/>
        <end position="436"/>
    </location>
</feature>
<evidence type="ECO:0000256" key="1">
    <source>
        <dbReference type="SAM" id="Phobius"/>
    </source>
</evidence>
<gene>
    <name evidence="2" type="ORF">RS030_142183</name>
</gene>
<comment type="caution">
    <text evidence="2">The sequence shown here is derived from an EMBL/GenBank/DDBJ whole genome shotgun (WGS) entry which is preliminary data.</text>
</comment>
<feature type="transmembrane region" description="Helical" evidence="1">
    <location>
        <begin position="371"/>
        <end position="395"/>
    </location>
</feature>
<feature type="transmembrane region" description="Helical" evidence="1">
    <location>
        <begin position="567"/>
        <end position="587"/>
    </location>
</feature>
<feature type="transmembrane region" description="Helical" evidence="1">
    <location>
        <begin position="330"/>
        <end position="350"/>
    </location>
</feature>
<accession>A0AAV9Y1Z6</accession>
<proteinExistence type="predicted"/>
<organism evidence="2 3">
    <name type="scientific">Cryptosporidium xiaoi</name>
    <dbReference type="NCBI Taxonomy" id="659607"/>
    <lineage>
        <taxon>Eukaryota</taxon>
        <taxon>Sar</taxon>
        <taxon>Alveolata</taxon>
        <taxon>Apicomplexa</taxon>
        <taxon>Conoidasida</taxon>
        <taxon>Coccidia</taxon>
        <taxon>Eucoccidiorida</taxon>
        <taxon>Eimeriorina</taxon>
        <taxon>Cryptosporidiidae</taxon>
        <taxon>Cryptosporidium</taxon>
    </lineage>
</organism>
<feature type="transmembrane region" description="Helical" evidence="1">
    <location>
        <begin position="12"/>
        <end position="35"/>
    </location>
</feature>
<keyword evidence="1" id="KW-0472">Membrane</keyword>
<keyword evidence="3" id="KW-1185">Reference proteome</keyword>
<feature type="transmembrane region" description="Helical" evidence="1">
    <location>
        <begin position="599"/>
        <end position="624"/>
    </location>
</feature>
<dbReference type="GO" id="GO:0016020">
    <property type="term" value="C:membrane"/>
    <property type="evidence" value="ECO:0007669"/>
    <property type="project" value="TreeGrafter"/>
</dbReference>
<reference evidence="2 3" key="1">
    <citation type="submission" date="2023-10" db="EMBL/GenBank/DDBJ databases">
        <title>Comparative genomics analysis reveals potential genetic determinants of host preference in Cryptosporidium xiaoi.</title>
        <authorList>
            <person name="Xiao L."/>
            <person name="Li J."/>
        </authorList>
    </citation>
    <scope>NUCLEOTIDE SEQUENCE [LARGE SCALE GENOMIC DNA]</scope>
    <source>
        <strain evidence="2 3">52996</strain>
    </source>
</reference>
<dbReference type="AlphaFoldDB" id="A0AAV9Y1Z6"/>
<feature type="transmembrane region" description="Helical" evidence="1">
    <location>
        <begin position="189"/>
        <end position="208"/>
    </location>
</feature>
<feature type="transmembrane region" description="Helical" evidence="1">
    <location>
        <begin position="542"/>
        <end position="561"/>
    </location>
</feature>
<feature type="transmembrane region" description="Helical" evidence="1">
    <location>
        <begin position="41"/>
        <end position="66"/>
    </location>
</feature>
<keyword evidence="1" id="KW-1133">Transmembrane helix</keyword>
<keyword evidence="1" id="KW-0812">Transmembrane</keyword>
<dbReference type="EMBL" id="JAWDEY010000005">
    <property type="protein sequence ID" value="KAK6590589.1"/>
    <property type="molecule type" value="Genomic_DNA"/>
</dbReference>
<name>A0AAV9Y1Z6_9CRYT</name>
<evidence type="ECO:0000313" key="2">
    <source>
        <dbReference type="EMBL" id="KAK6590589.1"/>
    </source>
</evidence>
<dbReference type="PANTHER" id="PTHR22950">
    <property type="entry name" value="AMINO ACID TRANSPORTER"/>
    <property type="match status" value="1"/>
</dbReference>